<protein>
    <recommendedName>
        <fullName evidence="5">Transmembrane protein 135 N-terminal domain-containing protein</fullName>
    </recommendedName>
</protein>
<evidence type="ECO:0008006" key="5">
    <source>
        <dbReference type="Google" id="ProtNLM"/>
    </source>
</evidence>
<keyword evidence="4" id="KW-1185">Reference proteome</keyword>
<gene>
    <name evidence="3" type="ORF">B0T22DRAFT_432768</name>
</gene>
<dbReference type="PANTHER" id="PTHR12459">
    <property type="entry name" value="TRANSMEMBRANE PROTEIN 135-RELATED"/>
    <property type="match status" value="1"/>
</dbReference>
<proteinExistence type="predicted"/>
<evidence type="ECO:0000313" key="4">
    <source>
        <dbReference type="Proteomes" id="UP001270362"/>
    </source>
</evidence>
<dbReference type="EMBL" id="JAULSO010000005">
    <property type="protein sequence ID" value="KAK3682271.1"/>
    <property type="molecule type" value="Genomic_DNA"/>
</dbReference>
<organism evidence="3 4">
    <name type="scientific">Podospora appendiculata</name>
    <dbReference type="NCBI Taxonomy" id="314037"/>
    <lineage>
        <taxon>Eukaryota</taxon>
        <taxon>Fungi</taxon>
        <taxon>Dikarya</taxon>
        <taxon>Ascomycota</taxon>
        <taxon>Pezizomycotina</taxon>
        <taxon>Sordariomycetes</taxon>
        <taxon>Sordariomycetidae</taxon>
        <taxon>Sordariales</taxon>
        <taxon>Podosporaceae</taxon>
        <taxon>Podospora</taxon>
    </lineage>
</organism>
<dbReference type="AlphaFoldDB" id="A0AAE0X0P9"/>
<feature type="region of interest" description="Disordered" evidence="1">
    <location>
        <begin position="1"/>
        <end position="34"/>
    </location>
</feature>
<feature type="transmembrane region" description="Helical" evidence="2">
    <location>
        <begin position="469"/>
        <end position="494"/>
    </location>
</feature>
<feature type="region of interest" description="Disordered" evidence="1">
    <location>
        <begin position="69"/>
        <end position="121"/>
    </location>
</feature>
<keyword evidence="2" id="KW-1133">Transmembrane helix</keyword>
<keyword evidence="2" id="KW-0472">Membrane</keyword>
<dbReference type="PANTHER" id="PTHR12459:SF19">
    <property type="entry name" value="TRANSMEMBRANE PROTEIN 135 N-TERMINAL DOMAIN-CONTAINING PROTEIN"/>
    <property type="match status" value="1"/>
</dbReference>
<evidence type="ECO:0000256" key="2">
    <source>
        <dbReference type="SAM" id="Phobius"/>
    </source>
</evidence>
<comment type="caution">
    <text evidence="3">The sequence shown here is derived from an EMBL/GenBank/DDBJ whole genome shotgun (WGS) entry which is preliminary data.</text>
</comment>
<feature type="transmembrane region" description="Helical" evidence="2">
    <location>
        <begin position="438"/>
        <end position="457"/>
    </location>
</feature>
<dbReference type="InterPro" id="IPR026749">
    <property type="entry name" value="Tmem135"/>
</dbReference>
<feature type="transmembrane region" description="Helical" evidence="2">
    <location>
        <begin position="553"/>
        <end position="569"/>
    </location>
</feature>
<feature type="compositionally biased region" description="Low complexity" evidence="1">
    <location>
        <begin position="1"/>
        <end position="33"/>
    </location>
</feature>
<name>A0AAE0X0P9_9PEZI</name>
<evidence type="ECO:0000256" key="1">
    <source>
        <dbReference type="SAM" id="MobiDB-lite"/>
    </source>
</evidence>
<keyword evidence="2" id="KW-0812">Transmembrane</keyword>
<sequence length="612" mass="67846">MASRAGPSSAKSPAAVSSPSLSSSSSAPARSAATDPVLRNALRYTISAREYGLLHKYVISRSRMLKKRAPTVDTVQKIMDGGSDSAAGRSRAQSLSSSSSSSAADKVKGKRKESDGNAVVGGGGADDYNARAIRHSIRVFVATGALMKLFGLVSARLVGGKAKHHEGAAANTTTPLHKSPTLRLSLSLSTILLMYRLLFRFLTRLRAHLLEPSAAPFRTRNPRTARTLTSPYAPAVGASLAGLALGVYPSQQLRVSVAVYTLFRALEFGWNCAEDNGMVWGWEKGVGGRPDRKKVRPWWWGSWMLQPFAFGQLLHAVVFDRDCFPTTYGDFIFKHSTTYLHAKPADYPSNVRWPKVYEIVDNLAQMARMNWPAFISPTLFPHKEDTLPTALSAIAPLTSGAHPLITSLSCATLHPTDPSCSRTFLTFWLRSFPPLTRFFLLVYSALLLPRFSALYHFPLSTLHKLVSSALRMAAFLTGSISTAWSSICFFQAWFPRTFLPTQRFFLGGFLAGFWALVERKRGRGVFLYSARVSVDSLWKVGVKRRWWRAMKGGDVWVFVLALMLTGVVYERDAKAVREKNWRKGISWVRGEGWKDWGVDEEEFEGEEGTEEL</sequence>
<dbReference type="Proteomes" id="UP001270362">
    <property type="component" value="Unassembled WGS sequence"/>
</dbReference>
<evidence type="ECO:0000313" key="3">
    <source>
        <dbReference type="EMBL" id="KAK3682271.1"/>
    </source>
</evidence>
<feature type="transmembrane region" description="Helical" evidence="2">
    <location>
        <begin position="500"/>
        <end position="517"/>
    </location>
</feature>
<reference evidence="3" key="2">
    <citation type="submission" date="2023-06" db="EMBL/GenBank/DDBJ databases">
        <authorList>
            <consortium name="Lawrence Berkeley National Laboratory"/>
            <person name="Haridas S."/>
            <person name="Hensen N."/>
            <person name="Bonometti L."/>
            <person name="Westerberg I."/>
            <person name="Brannstrom I.O."/>
            <person name="Guillou S."/>
            <person name="Cros-Aarteil S."/>
            <person name="Calhoun S."/>
            <person name="Kuo A."/>
            <person name="Mondo S."/>
            <person name="Pangilinan J."/>
            <person name="Riley R."/>
            <person name="Labutti K."/>
            <person name="Andreopoulos B."/>
            <person name="Lipzen A."/>
            <person name="Chen C."/>
            <person name="Yanf M."/>
            <person name="Daum C."/>
            <person name="Ng V."/>
            <person name="Clum A."/>
            <person name="Steindorff A."/>
            <person name="Ohm R."/>
            <person name="Martin F."/>
            <person name="Silar P."/>
            <person name="Natvig D."/>
            <person name="Lalanne C."/>
            <person name="Gautier V."/>
            <person name="Ament-Velasquez S.L."/>
            <person name="Kruys A."/>
            <person name="Hutchinson M.I."/>
            <person name="Powell A.J."/>
            <person name="Barry K."/>
            <person name="Miller A.N."/>
            <person name="Grigoriev I.V."/>
            <person name="Debuchy R."/>
            <person name="Gladieux P."/>
            <person name="Thoren M.H."/>
            <person name="Johannesson H."/>
        </authorList>
    </citation>
    <scope>NUCLEOTIDE SEQUENCE</scope>
    <source>
        <strain evidence="3">CBS 314.62</strain>
    </source>
</reference>
<reference evidence="3" key="1">
    <citation type="journal article" date="2023" name="Mol. Phylogenet. Evol.">
        <title>Genome-scale phylogeny and comparative genomics of the fungal order Sordariales.</title>
        <authorList>
            <person name="Hensen N."/>
            <person name="Bonometti L."/>
            <person name="Westerberg I."/>
            <person name="Brannstrom I.O."/>
            <person name="Guillou S."/>
            <person name="Cros-Aarteil S."/>
            <person name="Calhoun S."/>
            <person name="Haridas S."/>
            <person name="Kuo A."/>
            <person name="Mondo S."/>
            <person name="Pangilinan J."/>
            <person name="Riley R."/>
            <person name="LaButti K."/>
            <person name="Andreopoulos B."/>
            <person name="Lipzen A."/>
            <person name="Chen C."/>
            <person name="Yan M."/>
            <person name="Daum C."/>
            <person name="Ng V."/>
            <person name="Clum A."/>
            <person name="Steindorff A."/>
            <person name="Ohm R.A."/>
            <person name="Martin F."/>
            <person name="Silar P."/>
            <person name="Natvig D.O."/>
            <person name="Lalanne C."/>
            <person name="Gautier V."/>
            <person name="Ament-Velasquez S.L."/>
            <person name="Kruys A."/>
            <person name="Hutchinson M.I."/>
            <person name="Powell A.J."/>
            <person name="Barry K."/>
            <person name="Miller A.N."/>
            <person name="Grigoriev I.V."/>
            <person name="Debuchy R."/>
            <person name="Gladieux P."/>
            <person name="Hiltunen Thoren M."/>
            <person name="Johannesson H."/>
        </authorList>
    </citation>
    <scope>NUCLEOTIDE SEQUENCE</scope>
    <source>
        <strain evidence="3">CBS 314.62</strain>
    </source>
</reference>
<accession>A0AAE0X0P9</accession>
<feature type="compositionally biased region" description="Low complexity" evidence="1">
    <location>
        <begin position="85"/>
        <end position="104"/>
    </location>
</feature>